<dbReference type="RefSeq" id="WP_186858830.1">
    <property type="nucleotide sequence ID" value="NZ_JACOON010000007.1"/>
</dbReference>
<evidence type="ECO:0000313" key="5">
    <source>
        <dbReference type="EMBL" id="MBC5649396.1"/>
    </source>
</evidence>
<comment type="similarity">
    <text evidence="1">Belongs to the BlaI transcriptional regulatory family.</text>
</comment>
<dbReference type="EMBL" id="JACOON010000007">
    <property type="protein sequence ID" value="MBC5649396.1"/>
    <property type="molecule type" value="Genomic_DNA"/>
</dbReference>
<evidence type="ECO:0000256" key="3">
    <source>
        <dbReference type="ARBA" id="ARBA00023125"/>
    </source>
</evidence>
<name>A0ABR7EHY7_9FIRM</name>
<evidence type="ECO:0000313" key="6">
    <source>
        <dbReference type="Proteomes" id="UP000606889"/>
    </source>
</evidence>
<keyword evidence="2" id="KW-0805">Transcription regulation</keyword>
<accession>A0ABR7EHY7</accession>
<dbReference type="PIRSF" id="PIRSF019455">
    <property type="entry name" value="CopR_AtkY"/>
    <property type="match status" value="1"/>
</dbReference>
<gene>
    <name evidence="5" type="ORF">H8S18_13695</name>
</gene>
<comment type="caution">
    <text evidence="5">The sequence shown here is derived from an EMBL/GenBank/DDBJ whole genome shotgun (WGS) entry which is preliminary data.</text>
</comment>
<dbReference type="Pfam" id="PF03965">
    <property type="entry name" value="Penicillinase_R"/>
    <property type="match status" value="1"/>
</dbReference>
<dbReference type="Proteomes" id="UP000606889">
    <property type="component" value="Unassembled WGS sequence"/>
</dbReference>
<dbReference type="Gene3D" id="1.10.10.10">
    <property type="entry name" value="Winged helix-like DNA-binding domain superfamily/Winged helix DNA-binding domain"/>
    <property type="match status" value="1"/>
</dbReference>
<protein>
    <submittedName>
        <fullName evidence="5">BlaI/MecI/CopY family transcriptional regulator</fullName>
    </submittedName>
</protein>
<dbReference type="InterPro" id="IPR036390">
    <property type="entry name" value="WH_DNA-bd_sf"/>
</dbReference>
<proteinExistence type="inferred from homology"/>
<dbReference type="InterPro" id="IPR005650">
    <property type="entry name" value="BlaI_family"/>
</dbReference>
<evidence type="ECO:0000256" key="4">
    <source>
        <dbReference type="ARBA" id="ARBA00023163"/>
    </source>
</evidence>
<sequence>MTETLTYSEWMVMNALWGRDPQPLSGVIEAMGKTVDWSYRTYASYLKKLCDKGFVGFEAKGRDKFYYPLVPREDCIRAESRSLLKKVSARSKKDLLVCMIEESGLTDEDQSELKTLIDRLGGSK</sequence>
<evidence type="ECO:0000256" key="1">
    <source>
        <dbReference type="ARBA" id="ARBA00011046"/>
    </source>
</evidence>
<keyword evidence="6" id="KW-1185">Reference proteome</keyword>
<keyword evidence="3" id="KW-0238">DNA-binding</keyword>
<reference evidence="5 6" key="1">
    <citation type="submission" date="2020-08" db="EMBL/GenBank/DDBJ databases">
        <title>Genome public.</title>
        <authorList>
            <person name="Liu C."/>
            <person name="Sun Q."/>
        </authorList>
    </citation>
    <scope>NUCLEOTIDE SEQUENCE [LARGE SCALE GENOMIC DNA]</scope>
    <source>
        <strain evidence="5 6">NSJ-35</strain>
    </source>
</reference>
<keyword evidence="4" id="KW-0804">Transcription</keyword>
<dbReference type="Gene3D" id="1.10.4040.10">
    <property type="entry name" value="Penicillinase repressor domain"/>
    <property type="match status" value="1"/>
</dbReference>
<dbReference type="InterPro" id="IPR036388">
    <property type="entry name" value="WH-like_DNA-bd_sf"/>
</dbReference>
<organism evidence="5 6">
    <name type="scientific">Christensenella tenuis</name>
    <dbReference type="NCBI Taxonomy" id="2763033"/>
    <lineage>
        <taxon>Bacteria</taxon>
        <taxon>Bacillati</taxon>
        <taxon>Bacillota</taxon>
        <taxon>Clostridia</taxon>
        <taxon>Christensenellales</taxon>
        <taxon>Christensenellaceae</taxon>
        <taxon>Christensenella</taxon>
    </lineage>
</organism>
<evidence type="ECO:0000256" key="2">
    <source>
        <dbReference type="ARBA" id="ARBA00023015"/>
    </source>
</evidence>
<dbReference type="SUPFAM" id="SSF46785">
    <property type="entry name" value="Winged helix' DNA-binding domain"/>
    <property type="match status" value="1"/>
</dbReference>